<evidence type="ECO:0000313" key="11">
    <source>
        <dbReference type="Proteomes" id="UP001141327"/>
    </source>
</evidence>
<evidence type="ECO:0000256" key="6">
    <source>
        <dbReference type="RuleBase" id="RU003829"/>
    </source>
</evidence>
<dbReference type="InterPro" id="IPR003593">
    <property type="entry name" value="AAA+_ATPase"/>
</dbReference>
<dbReference type="InterPro" id="IPR045093">
    <property type="entry name" value="Cullin"/>
</dbReference>
<feature type="compositionally biased region" description="Basic residues" evidence="7">
    <location>
        <begin position="966"/>
        <end position="976"/>
    </location>
</feature>
<dbReference type="PROSITE" id="PS00211">
    <property type="entry name" value="ABC_TRANSPORTER_1"/>
    <property type="match status" value="1"/>
</dbReference>
<dbReference type="SMART" id="SM00884">
    <property type="entry name" value="Cullin_Nedd8"/>
    <property type="match status" value="1"/>
</dbReference>
<evidence type="ECO:0000259" key="9">
    <source>
        <dbReference type="PROSITE" id="PS50893"/>
    </source>
</evidence>
<dbReference type="CDD" id="cd03221">
    <property type="entry name" value="ABCF_EF-3"/>
    <property type="match status" value="1"/>
</dbReference>
<dbReference type="Gene3D" id="1.20.1310.10">
    <property type="entry name" value="Cullin Repeats"/>
    <property type="match status" value="4"/>
</dbReference>
<dbReference type="Pfam" id="PF26557">
    <property type="entry name" value="Cullin_AB"/>
    <property type="match status" value="1"/>
</dbReference>
<dbReference type="EMBL" id="JAPMOS010000013">
    <property type="protein sequence ID" value="KAJ4460321.1"/>
    <property type="molecule type" value="Genomic_DNA"/>
</dbReference>
<dbReference type="InterPro" id="IPR059120">
    <property type="entry name" value="Cullin-like_AB"/>
</dbReference>
<keyword evidence="11" id="KW-1185">Reference proteome</keyword>
<evidence type="ECO:0000256" key="3">
    <source>
        <dbReference type="ARBA" id="ARBA00022840"/>
    </source>
</evidence>
<dbReference type="SUPFAM" id="SSF74788">
    <property type="entry name" value="Cullin repeat-like"/>
    <property type="match status" value="1"/>
</dbReference>
<accession>A0ABQ8UQK7</accession>
<dbReference type="SMART" id="SM00182">
    <property type="entry name" value="CULLIN"/>
    <property type="match status" value="1"/>
</dbReference>
<comment type="similarity">
    <text evidence="1 5 6">Belongs to the cullin family.</text>
</comment>
<dbReference type="Gene3D" id="1.10.10.10">
    <property type="entry name" value="Winged helix-like DNA-binding domain superfamily/Winged helix DNA-binding domain"/>
    <property type="match status" value="1"/>
</dbReference>
<evidence type="ECO:0000256" key="1">
    <source>
        <dbReference type="ARBA" id="ARBA00006019"/>
    </source>
</evidence>
<dbReference type="InterPro" id="IPR001373">
    <property type="entry name" value="Cullin_N"/>
</dbReference>
<dbReference type="InterPro" id="IPR036390">
    <property type="entry name" value="WH_DNA-bd_sf"/>
</dbReference>
<keyword evidence="3" id="KW-0067">ATP-binding</keyword>
<dbReference type="Pfam" id="PF12848">
    <property type="entry name" value="ABC_tran_Xtn"/>
    <property type="match status" value="1"/>
</dbReference>
<dbReference type="PROSITE" id="PS01256">
    <property type="entry name" value="CULLIN_1"/>
    <property type="match status" value="1"/>
</dbReference>
<dbReference type="SUPFAM" id="SSF52540">
    <property type="entry name" value="P-loop containing nucleoside triphosphate hydrolases"/>
    <property type="match status" value="2"/>
</dbReference>
<evidence type="ECO:0000256" key="2">
    <source>
        <dbReference type="ARBA" id="ARBA00022741"/>
    </source>
</evidence>
<dbReference type="Pfam" id="PF00005">
    <property type="entry name" value="ABC_tran"/>
    <property type="match status" value="2"/>
</dbReference>
<dbReference type="InterPro" id="IPR017871">
    <property type="entry name" value="ABC_transporter-like_CS"/>
</dbReference>
<dbReference type="InterPro" id="IPR003439">
    <property type="entry name" value="ABC_transporter-like_ATP-bd"/>
</dbReference>
<feature type="domain" description="ABC transporter" evidence="9">
    <location>
        <begin position="1504"/>
        <end position="1714"/>
    </location>
</feature>
<dbReference type="PROSITE" id="PS50893">
    <property type="entry name" value="ABC_TRANSPORTER_2"/>
    <property type="match status" value="2"/>
</dbReference>
<dbReference type="InterPro" id="IPR016158">
    <property type="entry name" value="Cullin_homology"/>
</dbReference>
<evidence type="ECO:0000256" key="5">
    <source>
        <dbReference type="PROSITE-ProRule" id="PRU00330"/>
    </source>
</evidence>
<dbReference type="PANTHER" id="PTHR11932">
    <property type="entry name" value="CULLIN"/>
    <property type="match status" value="1"/>
</dbReference>
<evidence type="ECO:0000256" key="4">
    <source>
        <dbReference type="ARBA" id="ARBA00022843"/>
    </source>
</evidence>
<dbReference type="InterPro" id="IPR019559">
    <property type="entry name" value="Cullin_neddylation_domain"/>
</dbReference>
<gene>
    <name evidence="10" type="ORF">PAPYR_3329</name>
</gene>
<comment type="caution">
    <text evidence="10">The sequence shown here is derived from an EMBL/GenBank/DDBJ whole genome shotgun (WGS) entry which is preliminary data.</text>
</comment>
<keyword evidence="2" id="KW-0547">Nucleotide-binding</keyword>
<name>A0ABQ8UQK7_9EUKA</name>
<protein>
    <submittedName>
        <fullName evidence="10">ABC transporter F family member 1</fullName>
    </submittedName>
</protein>
<evidence type="ECO:0000259" key="8">
    <source>
        <dbReference type="PROSITE" id="PS50069"/>
    </source>
</evidence>
<dbReference type="InterPro" id="IPR016159">
    <property type="entry name" value="Cullin_repeat-like_dom_sf"/>
</dbReference>
<evidence type="ECO:0000256" key="7">
    <source>
        <dbReference type="SAM" id="MobiDB-lite"/>
    </source>
</evidence>
<feature type="region of interest" description="Disordered" evidence="7">
    <location>
        <begin position="1223"/>
        <end position="1250"/>
    </location>
</feature>
<dbReference type="Pfam" id="PF10557">
    <property type="entry name" value="Cullin_Nedd8"/>
    <property type="match status" value="1"/>
</dbReference>
<dbReference type="Gene3D" id="3.30.230.130">
    <property type="entry name" value="Cullin, Chain C, Domain 2"/>
    <property type="match status" value="1"/>
</dbReference>
<dbReference type="SMART" id="SM00382">
    <property type="entry name" value="AAA"/>
    <property type="match status" value="2"/>
</dbReference>
<feature type="region of interest" description="Disordered" evidence="7">
    <location>
        <begin position="950"/>
        <end position="1079"/>
    </location>
</feature>
<feature type="domain" description="ABC transporter" evidence="9">
    <location>
        <begin position="1089"/>
        <end position="1398"/>
    </location>
</feature>
<dbReference type="InterPro" id="IPR027417">
    <property type="entry name" value="P-loop_NTPase"/>
</dbReference>
<keyword evidence="4" id="KW-0832">Ubl conjugation</keyword>
<feature type="domain" description="Cullin family profile" evidence="8">
    <location>
        <begin position="403"/>
        <end position="635"/>
    </location>
</feature>
<dbReference type="SUPFAM" id="SSF46785">
    <property type="entry name" value="Winged helix' DNA-binding domain"/>
    <property type="match status" value="1"/>
</dbReference>
<dbReference type="Pfam" id="PF00888">
    <property type="entry name" value="Cullin"/>
    <property type="match status" value="1"/>
</dbReference>
<sequence>MATPSAKPKLVIKPFKNKPHLSATFEEDRWRSLHESVLAIQANKPIGYSEEELYRCVEDLCLNKLAPVTYQRLEQLCDAHIRNEIYSLLNKSPEPTEFLQLVSSCWQRHCKQMGNIRSIFLYLDRTYAVPTPRVIPLWELGLDFFRRYFNSSHCAEVKQKTINCALQLIEQERMREVIRRDLVKDVLSMLAALQLYELAFQEPFLEATARFYNIRAGQLINSTDIPDYLAKVEGFLYEEAERCEVYLQPDTRKALLSRVEARTLKQHIAAILERGFGSMMKEQRVDDLRRLYLLFARVGEHEALRKAWLTDIKARACATARPPSTPSLPRTTGGGGGIAADVRHERGKAMVADEQKDRTLIEELLQYRRGLLAILEQSFAKNERFEAALRDAFEFFVNTRKNRPAELVAKFIDKVLRSGNKTMTDEEMEDHLDQALILFRCISGKDVFEAFYKKDLAKRLLLGKSASIDAERSMISKLKAECGTQFTTKLESVELNTTHHPPPPTTAIKKNIVLHSAAFREASVDMYVHVLAEACWPTYPKMEITLPEEASRAQALFAQQYLEKHKTRRLVFQHSLGHCVLKCNLPTGLREADVSVFQATVLMLYNTQDRLPFAAIAQTTKIEPTELKRTLQSLTAVKLLLQAPERPAGACEEGDLFTLNLDFRPKHYRIKINQVQIKETPEENAATNKQVLEDRQYYVDSIIVRTMKARRTLPHNELVNEVFGGLRFPVNRSEIKKRIESLLDRQYISRDPKQPDIFHYVAAISGSFPGTCGEASVFLSAAQIFTTMSTDEVKQRIKEELTRMQQKYPSFKLYKRPPGVQFPIRFSVSYDLSSKIDLDPIKVQLTIPENYPNAFGVDFSLAADIPASVQQALEAALPPRLQEGRIASVEGVADWFARESNILKLLGPHLESYTTIGADCATNVRYTLRESTASLVMNVPAPIITTAAPVAPKAPEPAPAPAAEAKKKKPKKKKKPQPTDGELPPTDSEPDEEEMAREEAEEETRRAFRAARGGLGPRPAPAAPSTGGAAATRRERKQKKEADEAAAEAPDSANPSPAPSPSPRPAEDTSASLRSCTGVRHSHPLARDVKIGALTLTFHGKELLMDTSLELNMGQRYGLIGANGCGKSTLLKCIADHELPFPDHIDMFLLSGEMPASDKTALECVMEVDTERIRLEKVRLPLPAPRDGQPKAAISGFEMVFGQDLEEQHTDRIAGCGGNAPGATATATATAPSTAPAAAATPATGAAAAGPTELSEEQLALLDDIYHRLDQLDASKAQARAAAILHGLGFTTQMQHQAVKEFSGGWRMRIALARALFVRPTLLLLDEPTNHLDLEACVWLENYLRGYDRMLLLISHSQDFLNNVCTRIIHMYQQKLTVYGGNYDQYITTRSEKEEYQRKAHQWEQARPCPHAPCPMPPFPPIHVLQYGSSDGTSNEQIAQMKQYIARFGRGNAKLAAQAQSKAKTLAKMEAAGLTEAVTEERHLCGQLNPPLVQFHQVTFGYPIRFANQQAATAAASAATASGAAQPPALKMIFRQLDFAIEPGSRIALVGPNGCGKSTLLKLVKGDLNPIDGVISRNHHCIMAHYHQHLQDQLDENLSPIQFMMREYPNPGETQGSAEQTMRSAVGRYGLAGASQIKPIRSLSDGQKSRVVFAWLAFRQPHLLLLDEPTNHLDFRLIKQVAKEIYVCDHGTITKWRGTIQAYKQMLGERCTSE</sequence>
<dbReference type="SUPFAM" id="SSF75632">
    <property type="entry name" value="Cullin homology domain"/>
    <property type="match status" value="1"/>
</dbReference>
<dbReference type="InterPro" id="IPR036388">
    <property type="entry name" value="WH-like_DNA-bd_sf"/>
</dbReference>
<feature type="compositionally biased region" description="Acidic residues" evidence="7">
    <location>
        <begin position="988"/>
        <end position="1002"/>
    </location>
</feature>
<dbReference type="InterPro" id="IPR036317">
    <property type="entry name" value="Cullin_homology_sf"/>
</dbReference>
<evidence type="ECO:0000313" key="10">
    <source>
        <dbReference type="EMBL" id="KAJ4460321.1"/>
    </source>
</evidence>
<proteinExistence type="inferred from homology"/>
<dbReference type="InterPro" id="IPR032781">
    <property type="entry name" value="ABC_tran_Xtn"/>
</dbReference>
<dbReference type="Gene3D" id="3.40.50.300">
    <property type="entry name" value="P-loop containing nucleotide triphosphate hydrolases"/>
    <property type="match status" value="2"/>
</dbReference>
<dbReference type="InterPro" id="IPR016157">
    <property type="entry name" value="Cullin_CS"/>
</dbReference>
<reference evidence="10" key="1">
    <citation type="journal article" date="2022" name="bioRxiv">
        <title>Genomics of Preaxostyla Flagellates Illuminates Evolutionary Transitions and the Path Towards Mitochondrial Loss.</title>
        <authorList>
            <person name="Novak L.V.F."/>
            <person name="Treitli S.C."/>
            <person name="Pyrih J."/>
            <person name="Halakuc P."/>
            <person name="Pipaliya S.V."/>
            <person name="Vacek V."/>
            <person name="Brzon O."/>
            <person name="Soukal P."/>
            <person name="Eme L."/>
            <person name="Dacks J.B."/>
            <person name="Karnkowska A."/>
            <person name="Elias M."/>
            <person name="Hampl V."/>
        </authorList>
    </citation>
    <scope>NUCLEOTIDE SEQUENCE</scope>
    <source>
        <strain evidence="10">RCP-MX</strain>
    </source>
</reference>
<dbReference type="Proteomes" id="UP001141327">
    <property type="component" value="Unassembled WGS sequence"/>
</dbReference>
<organism evidence="10 11">
    <name type="scientific">Paratrimastix pyriformis</name>
    <dbReference type="NCBI Taxonomy" id="342808"/>
    <lineage>
        <taxon>Eukaryota</taxon>
        <taxon>Metamonada</taxon>
        <taxon>Preaxostyla</taxon>
        <taxon>Paratrimastigidae</taxon>
        <taxon>Paratrimastix</taxon>
    </lineage>
</organism>
<dbReference type="PROSITE" id="PS50069">
    <property type="entry name" value="CULLIN_2"/>
    <property type="match status" value="1"/>
</dbReference>